<evidence type="ECO:0000256" key="1">
    <source>
        <dbReference type="SAM" id="Phobius"/>
    </source>
</evidence>
<evidence type="ECO:0000313" key="2">
    <source>
        <dbReference type="EMBL" id="OGY42270.1"/>
    </source>
</evidence>
<reference evidence="2 3" key="1">
    <citation type="journal article" date="2016" name="Nat. Commun.">
        <title>Thousands of microbial genomes shed light on interconnected biogeochemical processes in an aquifer system.</title>
        <authorList>
            <person name="Anantharaman K."/>
            <person name="Brown C.T."/>
            <person name="Hug L.A."/>
            <person name="Sharon I."/>
            <person name="Castelle C.J."/>
            <person name="Probst A.J."/>
            <person name="Thomas B.C."/>
            <person name="Singh A."/>
            <person name="Wilkins M.J."/>
            <person name="Karaoz U."/>
            <person name="Brodie E.L."/>
            <person name="Williams K.H."/>
            <person name="Hubbard S.S."/>
            <person name="Banfield J.F."/>
        </authorList>
    </citation>
    <scope>NUCLEOTIDE SEQUENCE [LARGE SCALE GENOMIC DNA]</scope>
</reference>
<dbReference type="Proteomes" id="UP000176260">
    <property type="component" value="Unassembled WGS sequence"/>
</dbReference>
<accession>A0A1G1XRM9</accession>
<sequence>MKQELVDAVNGGIGFFCMFFLIFWAWSQLVDPYKISLLAQVPAWFAGLTAVCLVVSIVIDVIINRQKHAASSWKQNYLKIKKQKMRRIIF</sequence>
<keyword evidence="1" id="KW-0812">Transmembrane</keyword>
<keyword evidence="1" id="KW-0472">Membrane</keyword>
<protein>
    <submittedName>
        <fullName evidence="2">Uncharacterized protein</fullName>
    </submittedName>
</protein>
<dbReference type="AlphaFoldDB" id="A0A1G1XRM9"/>
<keyword evidence="1" id="KW-1133">Transmembrane helix</keyword>
<comment type="caution">
    <text evidence="2">The sequence shown here is derived from an EMBL/GenBank/DDBJ whole genome shotgun (WGS) entry which is preliminary data.</text>
</comment>
<gene>
    <name evidence="2" type="ORF">A2Y67_04440</name>
</gene>
<organism evidence="2 3">
    <name type="scientific">Candidatus Buchananbacteria bacterium RBG_13_39_9</name>
    <dbReference type="NCBI Taxonomy" id="1797531"/>
    <lineage>
        <taxon>Bacteria</taxon>
        <taxon>Candidatus Buchananiibacteriota</taxon>
    </lineage>
</organism>
<dbReference type="EMBL" id="MHIA01000015">
    <property type="protein sequence ID" value="OGY42270.1"/>
    <property type="molecule type" value="Genomic_DNA"/>
</dbReference>
<feature type="transmembrane region" description="Helical" evidence="1">
    <location>
        <begin position="12"/>
        <end position="29"/>
    </location>
</feature>
<name>A0A1G1XRM9_9BACT</name>
<evidence type="ECO:0000313" key="3">
    <source>
        <dbReference type="Proteomes" id="UP000176260"/>
    </source>
</evidence>
<feature type="transmembrane region" description="Helical" evidence="1">
    <location>
        <begin position="41"/>
        <end position="63"/>
    </location>
</feature>
<proteinExistence type="predicted"/>